<evidence type="ECO:0000313" key="2">
    <source>
        <dbReference type="Proteomes" id="UP000008037"/>
    </source>
</evidence>
<protein>
    <recommendedName>
        <fullName evidence="3">Roadblock/LAMTOR2 domain-containing protein</fullName>
    </recommendedName>
</protein>
<evidence type="ECO:0000313" key="1">
    <source>
        <dbReference type="EMBL" id="AFU60025.1"/>
    </source>
</evidence>
<dbReference type="GeneID" id="13796919"/>
<dbReference type="InterPro" id="IPR046600">
    <property type="entry name" value="DUF6659"/>
</dbReference>
<dbReference type="EMBL" id="CP002408">
    <property type="protein sequence ID" value="AFU60025.1"/>
    <property type="molecule type" value="Genomic_DNA"/>
</dbReference>
<dbReference type="STRING" id="1237085.Ngar_c31090"/>
<dbReference type="OrthoDB" id="1734at2157"/>
<sequence>MDFEKLCMQVFALNDGIRYAGVIDSTGSPIAGGMRNGIDSIVSETDEELFLTQTALRKSMRERFDDAMGRARFAYVEREKISILTFYMEDKILLVTLEPNIESHTAMDIADDTMKLLGKG</sequence>
<dbReference type="BioCyc" id="CNIT1237085:G1324-3109-MONOMER"/>
<dbReference type="KEGG" id="nga:Ngar_c31090"/>
<organism evidence="1 2">
    <name type="scientific">Nitrososphaera gargensis (strain Ga9.2)</name>
    <dbReference type="NCBI Taxonomy" id="1237085"/>
    <lineage>
        <taxon>Archaea</taxon>
        <taxon>Nitrososphaerota</taxon>
        <taxon>Nitrososphaeria</taxon>
        <taxon>Nitrososphaerales</taxon>
        <taxon>Nitrososphaeraceae</taxon>
        <taxon>Nitrososphaera</taxon>
    </lineage>
</organism>
<dbReference type="Proteomes" id="UP000008037">
    <property type="component" value="Chromosome"/>
</dbReference>
<proteinExistence type="predicted"/>
<dbReference type="HOGENOM" id="CLU_128582_0_1_2"/>
<dbReference type="InParanoid" id="K0IJ33"/>
<keyword evidence="2" id="KW-1185">Reference proteome</keyword>
<dbReference type="Pfam" id="PF20364">
    <property type="entry name" value="DUF6659"/>
    <property type="match status" value="1"/>
</dbReference>
<gene>
    <name evidence="1" type="ordered locus">Ngar_c31090</name>
</gene>
<dbReference type="RefSeq" id="WP_015020559.1">
    <property type="nucleotide sequence ID" value="NC_018719.1"/>
</dbReference>
<reference evidence="1 2" key="1">
    <citation type="journal article" date="2012" name="Environ. Microbiol.">
        <title>The genome of the ammonia-oxidizing Candidatus Nitrososphaera gargensis: insights into metabolic versatility and environmental adaptations.</title>
        <authorList>
            <person name="Spang A."/>
            <person name="Poehlein A."/>
            <person name="Offre P."/>
            <person name="Zumbragel S."/>
            <person name="Haider S."/>
            <person name="Rychlik N."/>
            <person name="Nowka B."/>
            <person name="Schmeisser C."/>
            <person name="Lebedeva E.V."/>
            <person name="Rattei T."/>
            <person name="Bohm C."/>
            <person name="Schmid M."/>
            <person name="Galushko A."/>
            <person name="Hatzenpichler R."/>
            <person name="Weinmaier T."/>
            <person name="Daniel R."/>
            <person name="Schleper C."/>
            <person name="Spieck E."/>
            <person name="Streit W."/>
            <person name="Wagner M."/>
        </authorList>
    </citation>
    <scope>NUCLEOTIDE SEQUENCE [LARGE SCALE GENOMIC DNA]</scope>
    <source>
        <strain evidence="2">Ga9.2</strain>
    </source>
</reference>
<dbReference type="AlphaFoldDB" id="K0IJ33"/>
<evidence type="ECO:0008006" key="3">
    <source>
        <dbReference type="Google" id="ProtNLM"/>
    </source>
</evidence>
<name>K0IJ33_NITGG</name>
<accession>K0IJ33</accession>